<accession>A0A927GP02</accession>
<reference evidence="1" key="1">
    <citation type="journal article" date="2020" name="PLoS ONE">
        <title>Isolation and characterization of Streptomyces bacteriophages and Streptomyces strains encoding biosynthetic arsenals: Streptomyces strains and phages for antibiotic discovery.</title>
        <authorList>
            <person name="Montano E.T."/>
            <person name="Nideffer J.F."/>
            <person name="Brumage L."/>
            <person name="Erb M."/>
            <person name="Derman A.I."/>
            <person name="Davis J.P."/>
            <person name="Estrada E."/>
            <person name="Fu S."/>
            <person name="Le D."/>
            <person name="Vuppala A."/>
            <person name="Tran C."/>
            <person name="Luterstein E."/>
            <person name="Lakkaraju S."/>
            <person name="Panchagnula S."/>
            <person name="Ren C."/>
            <person name="Doan J."/>
            <person name="Tran S."/>
            <person name="Soriano J."/>
            <person name="Fujita Y."/>
            <person name="Gutala P."/>
            <person name="Fujii Q."/>
            <person name="Lee M."/>
            <person name="Bui A."/>
            <person name="Villarreal C."/>
            <person name="Shing S.R."/>
            <person name="Kim S."/>
            <person name="Freeman D."/>
            <person name="Racha V."/>
            <person name="Ho A."/>
            <person name="Kumar P."/>
            <person name="Falah K."/>
            <person name="Dawson T."/>
            <person name="Enustun E."/>
            <person name="Prichard A."/>
            <person name="Gomez A."/>
            <person name="Khanna K."/>
            <person name="Trigg S."/>
            <person name="Fernandez L."/>
            <person name="Pogliano K."/>
            <person name="Pogliano J."/>
        </authorList>
    </citation>
    <scope>NUCLEOTIDE SEQUENCE</scope>
    <source>
        <strain evidence="1">QF2</strain>
    </source>
</reference>
<dbReference type="EMBL" id="JACWUS010000005">
    <property type="protein sequence ID" value="MBD2829923.1"/>
    <property type="molecule type" value="Genomic_DNA"/>
</dbReference>
<comment type="caution">
    <text evidence="1">The sequence shown here is derived from an EMBL/GenBank/DDBJ whole genome shotgun (WGS) entry which is preliminary data.</text>
</comment>
<sequence>MSVAEETMPPAATEQYVEVQWPEDRVERAAVQLLRDYRNGLWVRRFAVDQTPCNRSWIMHREQDRPIVDLSDGAPRIDWNAVSHLVTNKSSWVHRAAQSEIAVLQFAASLMGASVSLQSITRALGLSLRFADGEEDESGVELLQRALREAVAF</sequence>
<proteinExistence type="predicted"/>
<name>A0A927GP02_STRGL</name>
<evidence type="ECO:0000313" key="1">
    <source>
        <dbReference type="EMBL" id="MBD2829923.1"/>
    </source>
</evidence>
<protein>
    <submittedName>
        <fullName evidence="1">Uncharacterized protein</fullName>
    </submittedName>
</protein>
<dbReference type="AlphaFoldDB" id="A0A927GP02"/>
<organism evidence="1">
    <name type="scientific">Streptomyces globisporus</name>
    <dbReference type="NCBI Taxonomy" id="1908"/>
    <lineage>
        <taxon>Bacteria</taxon>
        <taxon>Bacillati</taxon>
        <taxon>Actinomycetota</taxon>
        <taxon>Actinomycetes</taxon>
        <taxon>Kitasatosporales</taxon>
        <taxon>Streptomycetaceae</taxon>
        <taxon>Streptomyces</taxon>
    </lineage>
</organism>
<gene>
    <name evidence="1" type="ORF">ID875_21405</name>
</gene>